<proteinExistence type="inferred from homology"/>
<dbReference type="FunFam" id="3.40.630.10:FF:000018">
    <property type="entry name" value="Aminoacyl-histidine dipeptidase PepD"/>
    <property type="match status" value="1"/>
</dbReference>
<accession>A0A0C3R8D4</accession>
<dbReference type="Proteomes" id="UP000031937">
    <property type="component" value="Unassembled WGS sequence"/>
</dbReference>
<dbReference type="EC" id="3.4.13.18" evidence="10"/>
<reference evidence="20 21" key="2">
    <citation type="submission" date="2014-07" db="EMBL/GenBank/DDBJ databases">
        <title>Porphyromonadaceae bacterium OUH 334697 = ATCC BAA-2682 = DSM 28341 draft genome.</title>
        <authorList>
            <person name="Sydenham T.V."/>
            <person name="Hasman H."/>
            <person name="Justesen U.S."/>
        </authorList>
    </citation>
    <scope>NUCLEOTIDE SEQUENCE [LARGE SCALE GENOMIC DNA]</scope>
    <source>
        <strain evidence="20 21">OUH 334697</strain>
    </source>
</reference>
<dbReference type="PANTHER" id="PTHR43501">
    <property type="entry name" value="CYTOSOL NON-SPECIFIC DIPEPTIDASE"/>
    <property type="match status" value="1"/>
</dbReference>
<keyword evidence="22" id="KW-1185">Reference proteome</keyword>
<dbReference type="RefSeq" id="WP_041502378.1">
    <property type="nucleotide sequence ID" value="NZ_JPIT01000008.1"/>
</dbReference>
<dbReference type="GO" id="GO:0005829">
    <property type="term" value="C:cytosol"/>
    <property type="evidence" value="ECO:0007669"/>
    <property type="project" value="TreeGrafter"/>
</dbReference>
<dbReference type="EMBL" id="JPIU01000025">
    <property type="protein sequence ID" value="KIO46655.1"/>
    <property type="molecule type" value="Genomic_DNA"/>
</dbReference>
<evidence type="ECO:0000256" key="16">
    <source>
        <dbReference type="ARBA" id="ARBA00077688"/>
    </source>
</evidence>
<dbReference type="InterPro" id="IPR011650">
    <property type="entry name" value="Peptidase_M20_dimer"/>
</dbReference>
<evidence type="ECO:0000256" key="17">
    <source>
        <dbReference type="ARBA" id="ARBA00078074"/>
    </source>
</evidence>
<name>A0A0C3R8D4_9PORP</name>
<evidence type="ECO:0000313" key="21">
    <source>
        <dbReference type="Proteomes" id="UP000031937"/>
    </source>
</evidence>
<evidence type="ECO:0000256" key="12">
    <source>
        <dbReference type="ARBA" id="ARBA00061423"/>
    </source>
</evidence>
<dbReference type="Gene3D" id="3.40.630.10">
    <property type="entry name" value="Zn peptidases"/>
    <property type="match status" value="2"/>
</dbReference>
<evidence type="ECO:0000259" key="18">
    <source>
        <dbReference type="Pfam" id="PF07687"/>
    </source>
</evidence>
<evidence type="ECO:0000256" key="13">
    <source>
        <dbReference type="ARBA" id="ARBA00071271"/>
    </source>
</evidence>
<dbReference type="AlphaFoldDB" id="A0A0C3R8D4"/>
<evidence type="ECO:0000256" key="11">
    <source>
        <dbReference type="ARBA" id="ARBA00044252"/>
    </source>
</evidence>
<gene>
    <name evidence="19" type="ORF">BA92_01965</name>
    <name evidence="20" type="ORF">IE90_02810</name>
</gene>
<comment type="caution">
    <text evidence="19">The sequence shown here is derived from an EMBL/GenBank/DDBJ whole genome shotgun (WGS) entry which is preliminary data.</text>
</comment>
<keyword evidence="3" id="KW-0645">Protease</keyword>
<dbReference type="OrthoDB" id="9773892at2"/>
<comment type="cofactor">
    <cofactor evidence="1">
        <name>Co(2+)</name>
        <dbReference type="ChEBI" id="CHEBI:48828"/>
    </cofactor>
</comment>
<evidence type="ECO:0000256" key="8">
    <source>
        <dbReference type="ARBA" id="ARBA00023285"/>
    </source>
</evidence>
<protein>
    <recommendedName>
        <fullName evidence="13">Cytosol non-specific dipeptidase</fullName>
        <ecNumber evidence="10">3.4.13.18</ecNumber>
    </recommendedName>
    <alternativeName>
        <fullName evidence="16">Aminoacyl-histidine dipeptidase</fullName>
    </alternativeName>
    <alternativeName>
        <fullName evidence="15">Beta-alanyl-histidine dipeptidase</fullName>
    </alternativeName>
    <alternativeName>
        <fullName evidence="14">Carnosinase</fullName>
    </alternativeName>
    <alternativeName>
        <fullName evidence="11">Peptidase D</fullName>
    </alternativeName>
    <alternativeName>
        <fullName evidence="17">Xaa-His dipeptidase</fullName>
    </alternativeName>
</protein>
<evidence type="ECO:0000256" key="15">
    <source>
        <dbReference type="ARBA" id="ARBA00076004"/>
    </source>
</evidence>
<dbReference type="InterPro" id="IPR001160">
    <property type="entry name" value="Peptidase_M20C"/>
</dbReference>
<evidence type="ECO:0000313" key="20">
    <source>
        <dbReference type="EMBL" id="KIO46966.1"/>
    </source>
</evidence>
<keyword evidence="6" id="KW-0862">Zinc</keyword>
<sequence length="487" mass="53315">MSKCICTLEPQAIWENFYKLTQVPRPSNHEEKAREFVMNWAKENGIKAEMDEANNILLSKPATPGMENRKGVILQGHLDMVPQKNEDKKHDFTKDPIDAYIDGEWVTADGTTLGADNGIGVATGMALLLSKDIPHGPLEVLITATEETGMDGANGIRPNWLKGDILLNLDSETEGELYVGCAGGIDGEIQFTYTPEAVPAGNKAYKLALKGLKGGHSGMDINLGRGNANKLFFRFLKAVAQELDIRIASIEGGNMRNAIPREAFAIVTLPAIHVDKFQNRIKEYETIFKAELSAKEPTLQLFAEEVSMPGNVMNAQIQANIINAIVACPNGAMRMIDSMPDTVETSNNLAIVKGGEGKVEVYMLMRSSVETAKMALAQSVQAVFELAKADQINFVGEYPGWKPNPDSAIRKTMENVYEKLYGRKPAIMAIHAGLECGILGSTYPNWDMISFGPTISSPHSPDEKVNIASIVKFWDFLKATLQAIPEK</sequence>
<keyword evidence="4" id="KW-0479">Metal-binding</keyword>
<feature type="domain" description="Peptidase M20 dimerisation" evidence="18">
    <location>
        <begin position="208"/>
        <end position="293"/>
    </location>
</feature>
<dbReference type="Pfam" id="PF07687">
    <property type="entry name" value="M20_dimer"/>
    <property type="match status" value="1"/>
</dbReference>
<dbReference type="SUPFAM" id="SSF53187">
    <property type="entry name" value="Zn-dependent exopeptidases"/>
    <property type="match status" value="1"/>
</dbReference>
<dbReference type="NCBIfam" id="TIGR01893">
    <property type="entry name" value="aa-his-dipept"/>
    <property type="match status" value="1"/>
</dbReference>
<dbReference type="GO" id="GO:0046872">
    <property type="term" value="F:metal ion binding"/>
    <property type="evidence" value="ECO:0007669"/>
    <property type="project" value="UniProtKB-KW"/>
</dbReference>
<evidence type="ECO:0000256" key="7">
    <source>
        <dbReference type="ARBA" id="ARBA00023049"/>
    </source>
</evidence>
<keyword evidence="7" id="KW-0482">Metalloprotease</keyword>
<dbReference type="PRINTS" id="PR00934">
    <property type="entry name" value="XHISDIPTASE"/>
</dbReference>
<dbReference type="Proteomes" id="UP000031980">
    <property type="component" value="Unassembled WGS sequence"/>
</dbReference>
<dbReference type="PIRSF" id="PIRSF016599">
    <property type="entry name" value="Xaa-His_dipept"/>
    <property type="match status" value="1"/>
</dbReference>
<dbReference type="InterPro" id="IPR002933">
    <property type="entry name" value="Peptidase_M20"/>
</dbReference>
<comment type="catalytic activity">
    <reaction evidence="9">
        <text>Hydrolysis of dipeptides, preferentially hydrophobic dipeptides including prolyl amino acids.</text>
        <dbReference type="EC" id="3.4.13.18"/>
    </reaction>
</comment>
<evidence type="ECO:0000313" key="19">
    <source>
        <dbReference type="EMBL" id="KIO46655.1"/>
    </source>
</evidence>
<evidence type="ECO:0000256" key="5">
    <source>
        <dbReference type="ARBA" id="ARBA00022801"/>
    </source>
</evidence>
<evidence type="ECO:0000256" key="10">
    <source>
        <dbReference type="ARBA" id="ARBA00038976"/>
    </source>
</evidence>
<comment type="similarity">
    <text evidence="12">Belongs to the peptidase M20C family.</text>
</comment>
<dbReference type="CDD" id="cd03890">
    <property type="entry name" value="M20_pepD"/>
    <property type="match status" value="1"/>
</dbReference>
<evidence type="ECO:0000256" key="3">
    <source>
        <dbReference type="ARBA" id="ARBA00022670"/>
    </source>
</evidence>
<keyword evidence="8" id="KW-0170">Cobalt</keyword>
<reference evidence="19 22" key="1">
    <citation type="submission" date="2014-07" db="EMBL/GenBank/DDBJ databases">
        <title>Porphyromonadaceae bacterium OUH 308042 = ATCC BAA-2681 = DSM 28342 draft genome.</title>
        <authorList>
            <person name="Sydenham T.V."/>
            <person name="Hasman H."/>
            <person name="Justensen U.S."/>
        </authorList>
    </citation>
    <scope>NUCLEOTIDE SEQUENCE [LARGE SCALE GENOMIC DNA]</scope>
    <source>
        <strain evidence="19 22">OUH 308042</strain>
    </source>
</reference>
<dbReference type="PANTHER" id="PTHR43501:SF1">
    <property type="entry name" value="CYTOSOL NON-SPECIFIC DIPEPTIDASE"/>
    <property type="match status" value="1"/>
</dbReference>
<dbReference type="FunFam" id="3.40.630.10:FF:000015">
    <property type="entry name" value="Aminoacyl-histidine dipeptidase PepD"/>
    <property type="match status" value="1"/>
</dbReference>
<evidence type="ECO:0000256" key="2">
    <source>
        <dbReference type="ARBA" id="ARBA00001947"/>
    </source>
</evidence>
<evidence type="ECO:0000256" key="6">
    <source>
        <dbReference type="ARBA" id="ARBA00022833"/>
    </source>
</evidence>
<keyword evidence="5" id="KW-0378">Hydrolase</keyword>
<evidence type="ECO:0000256" key="14">
    <source>
        <dbReference type="ARBA" id="ARBA00075285"/>
    </source>
</evidence>
<dbReference type="GO" id="GO:0006508">
    <property type="term" value="P:proteolysis"/>
    <property type="evidence" value="ECO:0007669"/>
    <property type="project" value="UniProtKB-KW"/>
</dbReference>
<dbReference type="GO" id="GO:0070573">
    <property type="term" value="F:metallodipeptidase activity"/>
    <property type="evidence" value="ECO:0007669"/>
    <property type="project" value="TreeGrafter"/>
</dbReference>
<dbReference type="EMBL" id="JPIT01000008">
    <property type="protein sequence ID" value="KIO46966.1"/>
    <property type="molecule type" value="Genomic_DNA"/>
</dbReference>
<evidence type="ECO:0000256" key="4">
    <source>
        <dbReference type="ARBA" id="ARBA00022723"/>
    </source>
</evidence>
<dbReference type="Pfam" id="PF01546">
    <property type="entry name" value="Peptidase_M20"/>
    <property type="match status" value="1"/>
</dbReference>
<organism evidence="19 22">
    <name type="scientific">Sanguibacteroides justesenii</name>
    <dbReference type="NCBI Taxonomy" id="1547597"/>
    <lineage>
        <taxon>Bacteria</taxon>
        <taxon>Pseudomonadati</taxon>
        <taxon>Bacteroidota</taxon>
        <taxon>Bacteroidia</taxon>
        <taxon>Bacteroidales</taxon>
        <taxon>Porphyromonadaceae</taxon>
        <taxon>Sanguibacteroides</taxon>
    </lineage>
</organism>
<comment type="cofactor">
    <cofactor evidence="2">
        <name>Zn(2+)</name>
        <dbReference type="ChEBI" id="CHEBI:29105"/>
    </cofactor>
</comment>
<evidence type="ECO:0000313" key="22">
    <source>
        <dbReference type="Proteomes" id="UP000031980"/>
    </source>
</evidence>
<dbReference type="MEROPS" id="M20.007"/>
<evidence type="ECO:0000256" key="1">
    <source>
        <dbReference type="ARBA" id="ARBA00001941"/>
    </source>
</evidence>
<evidence type="ECO:0000256" key="9">
    <source>
        <dbReference type="ARBA" id="ARBA00036421"/>
    </source>
</evidence>